<dbReference type="GO" id="GO:0048513">
    <property type="term" value="P:animal organ development"/>
    <property type="evidence" value="ECO:0007669"/>
    <property type="project" value="UniProtKB-ARBA"/>
</dbReference>
<feature type="repeat" description="FG-GAP" evidence="12">
    <location>
        <begin position="445"/>
        <end position="507"/>
    </location>
</feature>
<name>A0A834ISH8_RHYFE</name>
<dbReference type="GO" id="GO:0009897">
    <property type="term" value="C:external side of plasma membrane"/>
    <property type="evidence" value="ECO:0007669"/>
    <property type="project" value="TreeGrafter"/>
</dbReference>
<dbReference type="InterPro" id="IPR000413">
    <property type="entry name" value="Integrin_alpha"/>
</dbReference>
<feature type="region of interest" description="Disordered" evidence="14">
    <location>
        <begin position="1074"/>
        <end position="1112"/>
    </location>
</feature>
<dbReference type="PROSITE" id="PS51470">
    <property type="entry name" value="FG_GAP"/>
    <property type="match status" value="5"/>
</dbReference>
<feature type="compositionally biased region" description="Basic and acidic residues" evidence="14">
    <location>
        <begin position="1193"/>
        <end position="1210"/>
    </location>
</feature>
<evidence type="ECO:0000256" key="10">
    <source>
        <dbReference type="ARBA" id="ARBA00023170"/>
    </source>
</evidence>
<feature type="domain" description="Integrin alpha second immunoglobulin-like" evidence="16">
    <location>
        <begin position="653"/>
        <end position="781"/>
    </location>
</feature>
<evidence type="ECO:0000259" key="15">
    <source>
        <dbReference type="Pfam" id="PF08441"/>
    </source>
</evidence>
<keyword evidence="4" id="KW-0732">Signal</keyword>
<dbReference type="PANTHER" id="PTHR23220:SF133">
    <property type="entry name" value="INTEGRIN ALPHA-PS2"/>
    <property type="match status" value="1"/>
</dbReference>
<dbReference type="GO" id="GO:0005178">
    <property type="term" value="F:integrin binding"/>
    <property type="evidence" value="ECO:0007669"/>
    <property type="project" value="TreeGrafter"/>
</dbReference>
<keyword evidence="7 13" id="KW-1133">Transmembrane helix</keyword>
<evidence type="ECO:0000256" key="9">
    <source>
        <dbReference type="ARBA" id="ARBA00023136"/>
    </source>
</evidence>
<dbReference type="InterPro" id="IPR013517">
    <property type="entry name" value="FG-GAP"/>
</dbReference>
<feature type="domain" description="Integrin alpha first immunoglubulin-like" evidence="15">
    <location>
        <begin position="492"/>
        <end position="652"/>
    </location>
</feature>
<dbReference type="InterPro" id="IPR048286">
    <property type="entry name" value="Integrin_alpha_Ig-like_3"/>
</dbReference>
<dbReference type="PANTHER" id="PTHR23220">
    <property type="entry name" value="INTEGRIN ALPHA"/>
    <property type="match status" value="1"/>
</dbReference>
<dbReference type="SMART" id="SM00191">
    <property type="entry name" value="Int_alpha"/>
    <property type="match status" value="5"/>
</dbReference>
<evidence type="ECO:0000313" key="18">
    <source>
        <dbReference type="EMBL" id="KAF7285724.1"/>
    </source>
</evidence>
<dbReference type="GO" id="GO:0033627">
    <property type="term" value="P:cell adhesion mediated by integrin"/>
    <property type="evidence" value="ECO:0007669"/>
    <property type="project" value="TreeGrafter"/>
</dbReference>
<comment type="caution">
    <text evidence="18">The sequence shown here is derived from an EMBL/GenBank/DDBJ whole genome shotgun (WGS) entry which is preliminary data.</text>
</comment>
<keyword evidence="8 13" id="KW-0401">Integrin</keyword>
<feature type="repeat" description="FG-GAP" evidence="12">
    <location>
        <begin position="111"/>
        <end position="173"/>
    </location>
</feature>
<feature type="region of interest" description="Disordered" evidence="14">
    <location>
        <begin position="1440"/>
        <end position="1481"/>
    </location>
</feature>
<comment type="similarity">
    <text evidence="2 13">Belongs to the integrin alpha chain family.</text>
</comment>
<feature type="compositionally biased region" description="Polar residues" evidence="14">
    <location>
        <begin position="1213"/>
        <end position="1222"/>
    </location>
</feature>
<dbReference type="Gene3D" id="2.60.40.1510">
    <property type="entry name" value="ntegrin, alpha v. Chain A, domain 3"/>
    <property type="match status" value="1"/>
</dbReference>
<feature type="domain" description="Integrin alpha third immunoglobulin-like" evidence="17">
    <location>
        <begin position="796"/>
        <end position="887"/>
    </location>
</feature>
<feature type="compositionally biased region" description="Basic and acidic residues" evidence="14">
    <location>
        <begin position="1226"/>
        <end position="1243"/>
    </location>
</feature>
<feature type="region of interest" description="Disordered" evidence="14">
    <location>
        <begin position="960"/>
        <end position="993"/>
    </location>
</feature>
<dbReference type="InterPro" id="IPR048285">
    <property type="entry name" value="Integrin_alpha_Ig-like_2"/>
</dbReference>
<dbReference type="InterPro" id="IPR013519">
    <property type="entry name" value="Int_alpha_beta-p"/>
</dbReference>
<evidence type="ECO:0000259" key="17">
    <source>
        <dbReference type="Pfam" id="PF20806"/>
    </source>
</evidence>
<evidence type="ECO:0000256" key="8">
    <source>
        <dbReference type="ARBA" id="ARBA00023037"/>
    </source>
</evidence>
<dbReference type="GO" id="GO:0007229">
    <property type="term" value="P:integrin-mediated signaling pathway"/>
    <property type="evidence" value="ECO:0007669"/>
    <property type="project" value="UniProtKB-KW"/>
</dbReference>
<keyword evidence="6 13" id="KW-0130">Cell adhesion</keyword>
<evidence type="ECO:0000313" key="19">
    <source>
        <dbReference type="Proteomes" id="UP000625711"/>
    </source>
</evidence>
<dbReference type="Proteomes" id="UP000625711">
    <property type="component" value="Unassembled WGS sequence"/>
</dbReference>
<evidence type="ECO:0000256" key="6">
    <source>
        <dbReference type="ARBA" id="ARBA00022889"/>
    </source>
</evidence>
<dbReference type="InterPro" id="IPR028994">
    <property type="entry name" value="Integrin_alpha_N"/>
</dbReference>
<feature type="repeat" description="FG-GAP" evidence="12">
    <location>
        <begin position="378"/>
        <end position="437"/>
    </location>
</feature>
<evidence type="ECO:0000256" key="5">
    <source>
        <dbReference type="ARBA" id="ARBA00022737"/>
    </source>
</evidence>
<keyword evidence="11" id="KW-0325">Glycoprotein</keyword>
<evidence type="ECO:0000256" key="11">
    <source>
        <dbReference type="ARBA" id="ARBA00023180"/>
    </source>
</evidence>
<dbReference type="PRINTS" id="PR01185">
    <property type="entry name" value="INTEGRINA"/>
</dbReference>
<feature type="compositionally biased region" description="Basic and acidic residues" evidence="14">
    <location>
        <begin position="1253"/>
        <end position="1316"/>
    </location>
</feature>
<dbReference type="InterPro" id="IPR013649">
    <property type="entry name" value="Integrin_alpha_Ig-like_1"/>
</dbReference>
<keyword evidence="19" id="KW-1185">Reference proteome</keyword>
<dbReference type="EMBL" id="JAACXV010000046">
    <property type="protein sequence ID" value="KAF7285724.1"/>
    <property type="molecule type" value="Genomic_DNA"/>
</dbReference>
<dbReference type="Pfam" id="PF01839">
    <property type="entry name" value="FG-GAP"/>
    <property type="match status" value="2"/>
</dbReference>
<dbReference type="Gene3D" id="2.60.40.1460">
    <property type="entry name" value="Integrin domains. Chain A, domain 2"/>
    <property type="match status" value="1"/>
</dbReference>
<comment type="subcellular location">
    <subcellularLocation>
        <location evidence="1 13">Membrane</location>
        <topology evidence="1 13">Single-pass type I membrane protein</topology>
    </subcellularLocation>
</comment>
<organism evidence="18 19">
    <name type="scientific">Rhynchophorus ferrugineus</name>
    <name type="common">Red palm weevil</name>
    <name type="synonym">Curculio ferrugineus</name>
    <dbReference type="NCBI Taxonomy" id="354439"/>
    <lineage>
        <taxon>Eukaryota</taxon>
        <taxon>Metazoa</taxon>
        <taxon>Ecdysozoa</taxon>
        <taxon>Arthropoda</taxon>
        <taxon>Hexapoda</taxon>
        <taxon>Insecta</taxon>
        <taxon>Pterygota</taxon>
        <taxon>Neoptera</taxon>
        <taxon>Endopterygota</taxon>
        <taxon>Coleoptera</taxon>
        <taxon>Polyphaga</taxon>
        <taxon>Cucujiformia</taxon>
        <taxon>Curculionidae</taxon>
        <taxon>Dryophthorinae</taxon>
        <taxon>Rhynchophorus</taxon>
    </lineage>
</organism>
<evidence type="ECO:0000256" key="14">
    <source>
        <dbReference type="SAM" id="MobiDB-lite"/>
    </source>
</evidence>
<evidence type="ECO:0000256" key="3">
    <source>
        <dbReference type="ARBA" id="ARBA00022692"/>
    </source>
</evidence>
<dbReference type="SUPFAM" id="SSF69318">
    <property type="entry name" value="Integrin alpha N-terminal domain"/>
    <property type="match status" value="1"/>
</dbReference>
<feature type="compositionally biased region" description="Polar residues" evidence="14">
    <location>
        <begin position="1077"/>
        <end position="1092"/>
    </location>
</feature>
<proteinExistence type="inferred from homology"/>
<keyword evidence="5" id="KW-0677">Repeat</keyword>
<dbReference type="SUPFAM" id="SSF69179">
    <property type="entry name" value="Integrin domains"/>
    <property type="match status" value="3"/>
</dbReference>
<dbReference type="Pfam" id="PF20805">
    <property type="entry name" value="Integrin_A_Ig_2"/>
    <property type="match status" value="1"/>
</dbReference>
<dbReference type="Pfam" id="PF08441">
    <property type="entry name" value="Integrin_A_Ig_1"/>
    <property type="match status" value="1"/>
</dbReference>
<feature type="compositionally biased region" description="Low complexity" evidence="14">
    <location>
        <begin position="976"/>
        <end position="986"/>
    </location>
</feature>
<dbReference type="Pfam" id="PF20806">
    <property type="entry name" value="Integrin_A_Ig_3"/>
    <property type="match status" value="2"/>
</dbReference>
<dbReference type="GO" id="GO:0008305">
    <property type="term" value="C:integrin complex"/>
    <property type="evidence" value="ECO:0007669"/>
    <property type="project" value="InterPro"/>
</dbReference>
<dbReference type="Gene3D" id="2.60.40.1530">
    <property type="entry name" value="ntegrin, alpha v. Chain A, domain 4"/>
    <property type="match status" value="2"/>
</dbReference>
<keyword evidence="9 13" id="KW-0472">Membrane</keyword>
<feature type="compositionally biased region" description="Low complexity" evidence="14">
    <location>
        <begin position="1449"/>
        <end position="1459"/>
    </location>
</feature>
<keyword evidence="10 13" id="KW-0675">Receptor</keyword>
<reference evidence="18" key="1">
    <citation type="submission" date="2020-08" db="EMBL/GenBank/DDBJ databases">
        <title>Genome sequencing and assembly of the red palm weevil Rhynchophorus ferrugineus.</title>
        <authorList>
            <person name="Dias G.B."/>
            <person name="Bergman C.M."/>
            <person name="Manee M."/>
        </authorList>
    </citation>
    <scope>NUCLEOTIDE SEQUENCE</scope>
    <source>
        <strain evidence="18">AA-2017</strain>
        <tissue evidence="18">Whole larva</tissue>
    </source>
</reference>
<evidence type="ECO:0008006" key="20">
    <source>
        <dbReference type="Google" id="ProtNLM"/>
    </source>
</evidence>
<dbReference type="CDD" id="cd22249">
    <property type="entry name" value="UDM1_RNF168_RNF169-like"/>
    <property type="match status" value="1"/>
</dbReference>
<dbReference type="InterPro" id="IPR032695">
    <property type="entry name" value="Integrin_dom_sf"/>
</dbReference>
<feature type="compositionally biased region" description="Low complexity" evidence="14">
    <location>
        <begin position="1317"/>
        <end position="1342"/>
    </location>
</feature>
<evidence type="ECO:0000256" key="12">
    <source>
        <dbReference type="PROSITE-ProRule" id="PRU00803"/>
    </source>
</evidence>
<evidence type="ECO:0000256" key="1">
    <source>
        <dbReference type="ARBA" id="ARBA00004479"/>
    </source>
</evidence>
<feature type="domain" description="Integrin alpha third immunoglobulin-like" evidence="17">
    <location>
        <begin position="1530"/>
        <end position="1602"/>
    </location>
</feature>
<sequence length="1680" mass="187840">MRGYCKNSKTMDVLSGLCVLCVIFLNSLSVYGFNIEVFNYTLFRVNEESMFGFTVAVHKQAYNRGWVLVGAPEARSQYQGNKVQRGGAVYKCRPEAEHSCEEIPFDREGNQYIGIKEMDQKSYQWFGASLSTSGNHTGGPIVACAPRYVWYSREMNRRDPVGTCFVADSYFEKFEEYSPCRTSNWGYHRQGSCQAGFSAAINSEGDRLFVGAPGSYYWQGQMYSIDAYARFNYTPGLLGRTYGAKGSVHQQSLEVRPAVFQTREGKQQDDDSYMGYSTIAGDFLGNGEQGIAVGMPRGAELHGKVLLFTWNLTNYKNISSSQLGSYFGYSLAAADVDGDSKLDLIVGAPLHTEPNTEDKYDVGRVYVFYQGGGSSSFNKTSFIDGTNSKGRFGHSVGYLGDLNQDGYEDFAVGAPYDGENNKGAVYIYYGSSQGVLEKYGQVIYAEDVEGYNGIPLSTFGFSVAGGLDMDGNDYPDMAVGAYLSNSAFFFRARPVVRVEAFVRFRTRNKQIDIKTKDCKIGQTPHTCTTIDFCIKYSGKGIPEAIRLNVQYILDTKKPNVPRMAFLKSNSHTLNETIYLRKDSPDTCQTEQIYIKNEIRDKLTQLEAEVKYFMIEELGAQHYGRRYPRSALTPVLDLNLPPSRKDSIIIQKNCGSDNICIPNLQISVTKNVEKYLLDSNTNLEFDVIVSNLGEDSFETTFEVTYPEGIYYRKYEPKNNDVLCSAGTNRTISCDIGNPLPANKIANFKMIFVPYHKEGMMQTYIFEMRANSTNPEDKTTTDDNYKNVTIDIWVDSALEVSGRSIPQEIYLPNTTQYTSAEITKESEIGPQVVHLYTLKNKGPATIDEAEMHFLWPWQTLAGEDLLYLVEPPHVPEGVKCELVPANYKNYQLDFYSKPIWERLQIDASSHNFQKSYDSVKVESGMNITGVAGGTQISGQATKLDEEISSSSGDASVVYERRHNQTTSSSGGGGQAHWSTGSSGQSSSGLDGNMKAGHTVYTKSEWRQFNVDGKPVTKWVNVTTVKDASGKIINTTYSTDDSTSGGNFDSFGQTFGNQKGTHSKVIYSSTGNDGVVPSSADLSVSSKQVSTAEGSSNRHQDTVSGGGGGYSNERTSHAQHNYILGGGEYEGGGKQVASKTNEETIIREGQQISTGGSPTATVDEAYLNRQRYEEKRQYEERLRQQQEYEERLRQQQEYEERQRQQQEQQRKLYEQNSRGKGQNAITDDEERRRNEEYIRVQEERRRQQMSSGYDNQRTDSEIRRKQEEERQRIDEQYRQEQERYREQLRRQEELKSQEEKQRRQYELEEKRRQEEERLRQWQSNSGGSYSGQRGQGGSSYWQQQGGSRGGRVRTGYFDSQGIYRDETGTQTQHNGGLQGNPNGGVIFNKTWTSEATVDLGDGDTSGAHVYDQQQGQGAQFNFGQADGSGSGFTAQTIDLGGGGMIGGGSSNSGGSSASESGGARQWVNSGQRTRGGTFSGTLEGGVADQDFYQSEWQRGRWEDANNPGRDNVATDTPDLSRRRGKRQVELDPNIADYLKCTATKCVFVKCVVGKLKKDEFISIVLRSRLNARAVRQLSTTQPIKLSSMMVAKISKLPYIGTPKEQALYSHEIFTDIPAGEQEIPPQFVPLWIILLSAIAGTLILLLVILLLYKCGFFKRKRPTSIPERQPLRSNGYHPGDEAL</sequence>
<feature type="region of interest" description="Disordered" evidence="14">
    <location>
        <begin position="1193"/>
        <end position="1383"/>
    </location>
</feature>
<dbReference type="InterPro" id="IPR018184">
    <property type="entry name" value="Integrin_alpha_C_CS"/>
</dbReference>
<feature type="transmembrane region" description="Helical" evidence="13">
    <location>
        <begin position="1627"/>
        <end position="1649"/>
    </location>
</feature>
<dbReference type="Gene3D" id="1.20.5.930">
    <property type="entry name" value="Bicelle-embedded integrin alpha(iib) transmembrane segment"/>
    <property type="match status" value="1"/>
</dbReference>
<dbReference type="GO" id="GO:0007160">
    <property type="term" value="P:cell-matrix adhesion"/>
    <property type="evidence" value="ECO:0007669"/>
    <property type="project" value="TreeGrafter"/>
</dbReference>
<evidence type="ECO:0000256" key="13">
    <source>
        <dbReference type="RuleBase" id="RU003762"/>
    </source>
</evidence>
<evidence type="ECO:0000259" key="16">
    <source>
        <dbReference type="Pfam" id="PF20805"/>
    </source>
</evidence>
<accession>A0A834ISH8</accession>
<evidence type="ECO:0000256" key="7">
    <source>
        <dbReference type="ARBA" id="ARBA00022989"/>
    </source>
</evidence>
<feature type="region of interest" description="Disordered" evidence="14">
    <location>
        <begin position="1496"/>
        <end position="1522"/>
    </location>
</feature>
<feature type="compositionally biased region" description="Polar residues" evidence="14">
    <location>
        <begin position="1463"/>
        <end position="1477"/>
    </location>
</feature>
<feature type="repeat" description="FG-GAP" evidence="12">
    <location>
        <begin position="313"/>
        <end position="377"/>
    </location>
</feature>
<gene>
    <name evidence="18" type="ORF">GWI33_010144</name>
</gene>
<dbReference type="GO" id="GO:0007157">
    <property type="term" value="P:heterophilic cell-cell adhesion via plasma membrane cell adhesion molecules"/>
    <property type="evidence" value="ECO:0007669"/>
    <property type="project" value="UniProtKB-ARBA"/>
</dbReference>
<feature type="repeat" description="FG-GAP" evidence="12">
    <location>
        <begin position="181"/>
        <end position="234"/>
    </location>
</feature>
<evidence type="ECO:0000256" key="4">
    <source>
        <dbReference type="ARBA" id="ARBA00022729"/>
    </source>
</evidence>
<keyword evidence="3 13" id="KW-0812">Transmembrane</keyword>
<evidence type="ECO:0000256" key="2">
    <source>
        <dbReference type="ARBA" id="ARBA00008054"/>
    </source>
</evidence>
<dbReference type="Gene3D" id="2.130.10.130">
    <property type="entry name" value="Integrin alpha, N-terminal"/>
    <property type="match status" value="1"/>
</dbReference>
<dbReference type="OrthoDB" id="5317514at2759"/>
<protein>
    <recommendedName>
        <fullName evidence="20">Integrin alpha-PS2</fullName>
    </recommendedName>
</protein>
<dbReference type="PROSITE" id="PS00242">
    <property type="entry name" value="INTEGRIN_ALPHA"/>
    <property type="match status" value="1"/>
</dbReference>